<evidence type="ECO:0000256" key="1">
    <source>
        <dbReference type="ARBA" id="ARBA00001974"/>
    </source>
</evidence>
<evidence type="ECO:0000256" key="6">
    <source>
        <dbReference type="ARBA" id="ARBA00023002"/>
    </source>
</evidence>
<dbReference type="GO" id="GO:0016705">
    <property type="term" value="F:oxidoreductase activity, acting on paired donors, with incorporation or reduction of molecular oxygen"/>
    <property type="evidence" value="ECO:0007669"/>
    <property type="project" value="InterPro"/>
</dbReference>
<sequence length="404" mass="42489">MTASDLHSSLDCDIAIVGAGPVGLALASWLARRGATAQLSVCLLDARPPHAALDDPRALALSHGSRILLEPVGWPRQATAIERIHVSQRGSFGRALIEHDEHDVPALGYVVRYGALVGALADGAARAGVDVTLASATASAQHAQGVTLTLDANGAGKTLNARVLVNAEGGLFRTSEPVPRRLASGIAKHQRDYEQTAIVGVVTVSAPQRHTAWERFTHAGPLALLPLDDSTDAARCKYALVWCGEPEHAQRRLALSDEAFLAELGEAFGARMGRFTSIAGRAAFPLGLIALAQPVDGRTVAIGNAAQTLHPVAGQGLNLGLRDAHTLVDSFAKHGATPEALADFAKRRTLDRRLTIGLTDTMARAFTIDLGPLAGLRGLALAALDLAPSAKRALARHMMFGQRR</sequence>
<evidence type="ECO:0000313" key="9">
    <source>
        <dbReference type="EMBL" id="CAB3779747.1"/>
    </source>
</evidence>
<evidence type="ECO:0000256" key="4">
    <source>
        <dbReference type="ARBA" id="ARBA00022630"/>
    </source>
</evidence>
<evidence type="ECO:0000256" key="3">
    <source>
        <dbReference type="ARBA" id="ARBA00005349"/>
    </source>
</evidence>
<dbReference type="RefSeq" id="WP_175103439.1">
    <property type="nucleotide sequence ID" value="NZ_CADIKM010000003.1"/>
</dbReference>
<evidence type="ECO:0000256" key="7">
    <source>
        <dbReference type="ARBA" id="ARBA00023033"/>
    </source>
</evidence>
<evidence type="ECO:0000313" key="10">
    <source>
        <dbReference type="Proteomes" id="UP000494115"/>
    </source>
</evidence>
<dbReference type="InterPro" id="IPR018168">
    <property type="entry name" value="Ubi_Hdrlase_CS"/>
</dbReference>
<reference evidence="9 10" key="1">
    <citation type="submission" date="2020-04" db="EMBL/GenBank/DDBJ databases">
        <authorList>
            <person name="De Canck E."/>
        </authorList>
    </citation>
    <scope>NUCLEOTIDE SEQUENCE [LARGE SCALE GENOMIC DNA]</scope>
    <source>
        <strain evidence="9 10">LMG 28138</strain>
    </source>
</reference>
<comment type="pathway">
    <text evidence="2">Cofactor biosynthesis; ubiquinone biosynthesis.</text>
</comment>
<dbReference type="GO" id="GO:0004497">
    <property type="term" value="F:monooxygenase activity"/>
    <property type="evidence" value="ECO:0007669"/>
    <property type="project" value="UniProtKB-KW"/>
</dbReference>
<dbReference type="PRINTS" id="PR00420">
    <property type="entry name" value="RNGMNOXGNASE"/>
</dbReference>
<protein>
    <submittedName>
        <fullName evidence="9">2-octaprenyl-6-methoxyphenol hydroxylase</fullName>
        <ecNumber evidence="9">1.14.13.-</ecNumber>
    </submittedName>
</protein>
<keyword evidence="6 9" id="KW-0560">Oxidoreductase</keyword>
<keyword evidence="4" id="KW-0285">Flavoprotein</keyword>
<dbReference type="PROSITE" id="PS01304">
    <property type="entry name" value="UBIH"/>
    <property type="match status" value="1"/>
</dbReference>
<dbReference type="Gene3D" id="3.50.50.60">
    <property type="entry name" value="FAD/NAD(P)-binding domain"/>
    <property type="match status" value="2"/>
</dbReference>
<comment type="similarity">
    <text evidence="3">Belongs to the UbiH/COQ6 family.</text>
</comment>
<name>A0A6S7B743_9BURK</name>
<dbReference type="NCBIfam" id="TIGR01988">
    <property type="entry name" value="Ubi-OHases"/>
    <property type="match status" value="1"/>
</dbReference>
<keyword evidence="10" id="KW-1185">Reference proteome</keyword>
<dbReference type="AlphaFoldDB" id="A0A6S7B743"/>
<dbReference type="InterPro" id="IPR002938">
    <property type="entry name" value="FAD-bd"/>
</dbReference>
<comment type="cofactor">
    <cofactor evidence="1">
        <name>FAD</name>
        <dbReference type="ChEBI" id="CHEBI:57692"/>
    </cofactor>
</comment>
<proteinExistence type="inferred from homology"/>
<evidence type="ECO:0000256" key="5">
    <source>
        <dbReference type="ARBA" id="ARBA00022827"/>
    </source>
</evidence>
<dbReference type="SUPFAM" id="SSF51905">
    <property type="entry name" value="FAD/NAD(P)-binding domain"/>
    <property type="match status" value="1"/>
</dbReference>
<feature type="domain" description="FAD-binding" evidence="8">
    <location>
        <begin position="11"/>
        <end position="334"/>
    </location>
</feature>
<accession>A0A6S7B743</accession>
<evidence type="ECO:0000256" key="2">
    <source>
        <dbReference type="ARBA" id="ARBA00004749"/>
    </source>
</evidence>
<dbReference type="NCBIfam" id="NF005421">
    <property type="entry name" value="PRK06996.1"/>
    <property type="match status" value="1"/>
</dbReference>
<dbReference type="GO" id="GO:0006744">
    <property type="term" value="P:ubiquinone biosynthetic process"/>
    <property type="evidence" value="ECO:0007669"/>
    <property type="project" value="UniProtKB-UniPathway"/>
</dbReference>
<keyword evidence="7" id="KW-0503">Monooxygenase</keyword>
<dbReference type="InterPro" id="IPR036188">
    <property type="entry name" value="FAD/NAD-bd_sf"/>
</dbReference>
<dbReference type="EMBL" id="CADIKM010000003">
    <property type="protein sequence ID" value="CAB3779747.1"/>
    <property type="molecule type" value="Genomic_DNA"/>
</dbReference>
<dbReference type="GO" id="GO:0071949">
    <property type="term" value="F:FAD binding"/>
    <property type="evidence" value="ECO:0007669"/>
    <property type="project" value="InterPro"/>
</dbReference>
<dbReference type="Gene3D" id="3.30.9.10">
    <property type="entry name" value="D-Amino Acid Oxidase, subunit A, domain 2"/>
    <property type="match status" value="1"/>
</dbReference>
<dbReference type="EC" id="1.14.13.-" evidence="9"/>
<dbReference type="UniPathway" id="UPA00232"/>
<gene>
    <name evidence="9" type="primary">ubiH</name>
    <name evidence="9" type="ORF">LMG28138_00890</name>
</gene>
<dbReference type="PANTHER" id="PTHR43876:SF7">
    <property type="entry name" value="UBIQUINONE BIOSYNTHESIS MONOOXYGENASE COQ6, MITOCHONDRIAL"/>
    <property type="match status" value="1"/>
</dbReference>
<dbReference type="InterPro" id="IPR051205">
    <property type="entry name" value="UbiH/COQ6_monooxygenase"/>
</dbReference>
<dbReference type="InterPro" id="IPR010971">
    <property type="entry name" value="UbiH/COQ6"/>
</dbReference>
<evidence type="ECO:0000259" key="8">
    <source>
        <dbReference type="Pfam" id="PF01494"/>
    </source>
</evidence>
<dbReference type="Pfam" id="PF01494">
    <property type="entry name" value="FAD_binding_3"/>
    <property type="match status" value="1"/>
</dbReference>
<dbReference type="PANTHER" id="PTHR43876">
    <property type="entry name" value="UBIQUINONE BIOSYNTHESIS MONOOXYGENASE COQ6, MITOCHONDRIAL"/>
    <property type="match status" value="1"/>
</dbReference>
<organism evidence="9 10">
    <name type="scientific">Pararobbsia alpina</name>
    <dbReference type="NCBI Taxonomy" id="621374"/>
    <lineage>
        <taxon>Bacteria</taxon>
        <taxon>Pseudomonadati</taxon>
        <taxon>Pseudomonadota</taxon>
        <taxon>Betaproteobacteria</taxon>
        <taxon>Burkholderiales</taxon>
        <taxon>Burkholderiaceae</taxon>
        <taxon>Pararobbsia</taxon>
    </lineage>
</organism>
<dbReference type="Proteomes" id="UP000494115">
    <property type="component" value="Unassembled WGS sequence"/>
</dbReference>
<keyword evidence="5" id="KW-0274">FAD</keyword>